<dbReference type="SMART" id="SM00062">
    <property type="entry name" value="PBPb"/>
    <property type="match status" value="1"/>
</dbReference>
<dbReference type="PANTHER" id="PTHR35936">
    <property type="entry name" value="MEMBRANE-BOUND LYTIC MUREIN TRANSGLYCOSYLASE F"/>
    <property type="match status" value="1"/>
</dbReference>
<evidence type="ECO:0000313" key="5">
    <source>
        <dbReference type="Proteomes" id="UP001333710"/>
    </source>
</evidence>
<evidence type="ECO:0000259" key="3">
    <source>
        <dbReference type="SMART" id="SM00062"/>
    </source>
</evidence>
<comment type="similarity">
    <text evidence="1">Belongs to the bacterial solute-binding protein 3 family.</text>
</comment>
<gene>
    <name evidence="4" type="ORF">MACH26_26720</name>
</gene>
<dbReference type="Gene3D" id="3.40.190.10">
    <property type="entry name" value="Periplasmic binding protein-like II"/>
    <property type="match status" value="2"/>
</dbReference>
<dbReference type="SUPFAM" id="SSF53850">
    <property type="entry name" value="Periplasmic binding protein-like II"/>
    <property type="match status" value="1"/>
</dbReference>
<organism evidence="4 5">
    <name type="scientific">Planctobacterium marinum</name>
    <dbReference type="NCBI Taxonomy" id="1631968"/>
    <lineage>
        <taxon>Bacteria</taxon>
        <taxon>Pseudomonadati</taxon>
        <taxon>Pseudomonadota</taxon>
        <taxon>Gammaproteobacteria</taxon>
        <taxon>Alteromonadales</taxon>
        <taxon>Alteromonadaceae</taxon>
        <taxon>Planctobacterium</taxon>
    </lineage>
</organism>
<name>A0AA48HLT5_9ALTE</name>
<dbReference type="Pfam" id="PF00497">
    <property type="entry name" value="SBP_bac_3"/>
    <property type="match status" value="1"/>
</dbReference>
<sequence>MNNNPKSKFNSEKLLNYVTHLLICSGIFLLLMLVSHSVIAQSDEDNQITIAVFEDHREQVVSSLPYGLSWKLIEKAAQAEGLDLIKIATNWQSAINRLKDQRLDVVFGAFKTPERAQWADFTLPLASDASVLFNSPESPILHLEDVDFEQEVVGVISNSTQEKLAQKLGFKHIYPASERKNLVKLLESGRINYVMIGESISKLYCDYTTPCLQQVGHPLANQHSRAMSAKANNKASSKLERLNRGLAQIYSSRETLLLFQEYSYSQDYFDAWKGKVENELASR</sequence>
<keyword evidence="5" id="KW-1185">Reference proteome</keyword>
<dbReference type="KEGG" id="pmaw:MACH26_26720"/>
<reference evidence="4" key="1">
    <citation type="submission" date="2023-01" db="EMBL/GenBank/DDBJ databases">
        <title>Complete genome sequence of Planctobacterium marinum strain Dej080120_11.</title>
        <authorList>
            <person name="Ueki S."/>
            <person name="Maruyama F."/>
        </authorList>
    </citation>
    <scope>NUCLEOTIDE SEQUENCE</scope>
    <source>
        <strain evidence="4">Dej080120_11</strain>
    </source>
</reference>
<evidence type="ECO:0000313" key="4">
    <source>
        <dbReference type="EMBL" id="BDX07151.1"/>
    </source>
</evidence>
<keyword evidence="2" id="KW-0732">Signal</keyword>
<evidence type="ECO:0000256" key="1">
    <source>
        <dbReference type="ARBA" id="ARBA00010333"/>
    </source>
</evidence>
<proteinExistence type="inferred from homology"/>
<feature type="domain" description="Solute-binding protein family 3/N-terminal" evidence="3">
    <location>
        <begin position="47"/>
        <end position="266"/>
    </location>
</feature>
<dbReference type="PANTHER" id="PTHR35936:SF19">
    <property type="entry name" value="AMINO-ACID-BINDING PROTEIN YXEM-RELATED"/>
    <property type="match status" value="1"/>
</dbReference>
<accession>A0AA48HLT5</accession>
<dbReference type="Proteomes" id="UP001333710">
    <property type="component" value="Chromosome"/>
</dbReference>
<dbReference type="RefSeq" id="WP_338293138.1">
    <property type="nucleotide sequence ID" value="NZ_AP027272.1"/>
</dbReference>
<evidence type="ECO:0000256" key="2">
    <source>
        <dbReference type="ARBA" id="ARBA00022729"/>
    </source>
</evidence>
<dbReference type="AlphaFoldDB" id="A0AA48HLT5"/>
<dbReference type="InterPro" id="IPR001638">
    <property type="entry name" value="Solute-binding_3/MltF_N"/>
</dbReference>
<protein>
    <recommendedName>
        <fullName evidence="3">Solute-binding protein family 3/N-terminal domain-containing protein</fullName>
    </recommendedName>
</protein>
<dbReference type="EMBL" id="AP027272">
    <property type="protein sequence ID" value="BDX07151.1"/>
    <property type="molecule type" value="Genomic_DNA"/>
</dbReference>